<comment type="subcellular location">
    <subcellularLocation>
        <location evidence="1">Cell membrane</location>
        <topology evidence="1">Multi-pass membrane protein</topology>
    </subcellularLocation>
</comment>
<feature type="transmembrane region" description="Helical" evidence="9">
    <location>
        <begin position="176"/>
        <end position="195"/>
    </location>
</feature>
<dbReference type="Proteomes" id="UP001216390">
    <property type="component" value="Chromosome"/>
</dbReference>
<organism evidence="10 11">
    <name type="scientific">Iamia majanohamensis</name>
    <dbReference type="NCBI Taxonomy" id="467976"/>
    <lineage>
        <taxon>Bacteria</taxon>
        <taxon>Bacillati</taxon>
        <taxon>Actinomycetota</taxon>
        <taxon>Acidimicrobiia</taxon>
        <taxon>Acidimicrobiales</taxon>
        <taxon>Iamiaceae</taxon>
        <taxon>Iamia</taxon>
    </lineage>
</organism>
<evidence type="ECO:0000256" key="6">
    <source>
        <dbReference type="ARBA" id="ARBA00022989"/>
    </source>
</evidence>
<evidence type="ECO:0000256" key="5">
    <source>
        <dbReference type="ARBA" id="ARBA00022692"/>
    </source>
</evidence>
<dbReference type="EC" id="2.4.-.-" evidence="10"/>
<evidence type="ECO:0000313" key="11">
    <source>
        <dbReference type="Proteomes" id="UP001216390"/>
    </source>
</evidence>
<keyword evidence="7 9" id="KW-0472">Membrane</keyword>
<feature type="region of interest" description="Disordered" evidence="8">
    <location>
        <begin position="1"/>
        <end position="42"/>
    </location>
</feature>
<dbReference type="GO" id="GO:0009103">
    <property type="term" value="P:lipopolysaccharide biosynthetic process"/>
    <property type="evidence" value="ECO:0007669"/>
    <property type="project" value="UniProtKB-ARBA"/>
</dbReference>
<feature type="compositionally biased region" description="Low complexity" evidence="8">
    <location>
        <begin position="11"/>
        <end position="20"/>
    </location>
</feature>
<feature type="transmembrane region" description="Helical" evidence="9">
    <location>
        <begin position="254"/>
        <end position="272"/>
    </location>
</feature>
<feature type="transmembrane region" description="Helical" evidence="9">
    <location>
        <begin position="444"/>
        <end position="463"/>
    </location>
</feature>
<feature type="transmembrane region" description="Helical" evidence="9">
    <location>
        <begin position="357"/>
        <end position="376"/>
    </location>
</feature>
<evidence type="ECO:0000256" key="1">
    <source>
        <dbReference type="ARBA" id="ARBA00004651"/>
    </source>
</evidence>
<dbReference type="InterPro" id="IPR050297">
    <property type="entry name" value="LipidA_mod_glycosyltrf_83"/>
</dbReference>
<evidence type="ECO:0000256" key="7">
    <source>
        <dbReference type="ARBA" id="ARBA00023136"/>
    </source>
</evidence>
<dbReference type="GO" id="GO:0016763">
    <property type="term" value="F:pentosyltransferase activity"/>
    <property type="evidence" value="ECO:0007669"/>
    <property type="project" value="TreeGrafter"/>
</dbReference>
<protein>
    <submittedName>
        <fullName evidence="10">Glycosyltransferase family 39 protein</fullName>
        <ecNumber evidence="10">2.4.-.-</ecNumber>
    </submittedName>
</protein>
<evidence type="ECO:0000256" key="2">
    <source>
        <dbReference type="ARBA" id="ARBA00022475"/>
    </source>
</evidence>
<dbReference type="RefSeq" id="WP_272735994.1">
    <property type="nucleotide sequence ID" value="NZ_CP116942.1"/>
</dbReference>
<dbReference type="AlphaFoldDB" id="A0AAF0BRD6"/>
<keyword evidence="4 10" id="KW-0808">Transferase</keyword>
<accession>A0AAF0BRD6</accession>
<dbReference type="KEGG" id="ima:PO878_18390"/>
<keyword evidence="6 9" id="KW-1133">Transmembrane helix</keyword>
<keyword evidence="3 10" id="KW-0328">Glycosyltransferase</keyword>
<evidence type="ECO:0000256" key="4">
    <source>
        <dbReference type="ARBA" id="ARBA00022679"/>
    </source>
</evidence>
<evidence type="ECO:0000256" key="9">
    <source>
        <dbReference type="SAM" id="Phobius"/>
    </source>
</evidence>
<feature type="transmembrane region" description="Helical" evidence="9">
    <location>
        <begin position="148"/>
        <end position="169"/>
    </location>
</feature>
<dbReference type="GO" id="GO:0005886">
    <property type="term" value="C:plasma membrane"/>
    <property type="evidence" value="ECO:0007669"/>
    <property type="project" value="UniProtKB-SubCell"/>
</dbReference>
<name>A0AAF0BRD6_9ACTN</name>
<dbReference type="EMBL" id="CP116942">
    <property type="protein sequence ID" value="WCO66471.1"/>
    <property type="molecule type" value="Genomic_DNA"/>
</dbReference>
<feature type="transmembrane region" description="Helical" evidence="9">
    <location>
        <begin position="412"/>
        <end position="432"/>
    </location>
</feature>
<reference evidence="10" key="1">
    <citation type="submission" date="2023-01" db="EMBL/GenBank/DDBJ databases">
        <title>The diversity of Class Acidimicrobiia in South China Sea sediment environments and the proposal of Iamia marina sp. nov., a novel species of the genus Iamia.</title>
        <authorList>
            <person name="He Y."/>
            <person name="Tian X."/>
        </authorList>
    </citation>
    <scope>NUCLEOTIDE SEQUENCE</scope>
    <source>
        <strain evidence="10">DSM 19957</strain>
    </source>
</reference>
<dbReference type="PANTHER" id="PTHR33908">
    <property type="entry name" value="MANNOSYLTRANSFERASE YKCB-RELATED"/>
    <property type="match status" value="1"/>
</dbReference>
<keyword evidence="5 9" id="KW-0812">Transmembrane</keyword>
<proteinExistence type="predicted"/>
<sequence length="589" mass="61657">MSRLIRPRQSAAPPGADDGPAPGGPGRAIRPRPPPSTAPELDPSGRWWAPWVLALVVALVGLWAPGPTTLTADEPIWLARSDRFVEAVRSGDLDSADARLYANVSTMPGVTTMLAGGLGRGLAHVGDAVGISAPVTGPSVESPQVLRAARGVVTVTCAALLGLLVVLAARLVGRRAALVGGALLGAEPFVAGHAGVLHTDAMVTMFGAVSIVAAMAALWAPTRPRRPPWPDPGLAAVSAVAGGLALLTKLNAVALVVPALVVVAVIDLVLLGRARRGSTPVTEAVGRPVVLAATWLVGAVGTVVVLWPALWTSPLTQLDNMRDSARLADQPYPTFFDGEVVVGPGWTFLPTVVLHRMTPWLLLGGAVAVVAAVVHLVRPWAPVRRRVVAALLVAPVPYLLVVGGATKVYDRYALPVWPFLALLAGVAVDGGLRRLPRDLREHRLVPALGAAALAVALLLDASASPYRTAYASPLGGGQQGALESIPVGWREGMAAVGQTVAEREGDRCDEVVVYARYDNRIAFPCGRLLSTEAQLAGQEPDYIVRDVSQLQRPIFDRTLGLIPARATLVDELRIGGVTYAELWEVDHDG</sequence>
<dbReference type="PANTHER" id="PTHR33908:SF3">
    <property type="entry name" value="UNDECAPRENYL PHOSPHATE-ALPHA-4-AMINO-4-DEOXY-L-ARABINOSE ARABINOSYL TRANSFERASE"/>
    <property type="match status" value="1"/>
</dbReference>
<evidence type="ECO:0000256" key="8">
    <source>
        <dbReference type="SAM" id="MobiDB-lite"/>
    </source>
</evidence>
<gene>
    <name evidence="10" type="ORF">PO878_18390</name>
</gene>
<dbReference type="GO" id="GO:0010041">
    <property type="term" value="P:response to iron(III) ion"/>
    <property type="evidence" value="ECO:0007669"/>
    <property type="project" value="TreeGrafter"/>
</dbReference>
<feature type="transmembrane region" description="Helical" evidence="9">
    <location>
        <begin position="201"/>
        <end position="220"/>
    </location>
</feature>
<evidence type="ECO:0000313" key="10">
    <source>
        <dbReference type="EMBL" id="WCO66471.1"/>
    </source>
</evidence>
<evidence type="ECO:0000256" key="3">
    <source>
        <dbReference type="ARBA" id="ARBA00022676"/>
    </source>
</evidence>
<keyword evidence="2" id="KW-1003">Cell membrane</keyword>
<feature type="transmembrane region" description="Helical" evidence="9">
    <location>
        <begin position="284"/>
        <end position="310"/>
    </location>
</feature>
<feature type="transmembrane region" description="Helical" evidence="9">
    <location>
        <begin position="388"/>
        <end position="406"/>
    </location>
</feature>
<keyword evidence="11" id="KW-1185">Reference proteome</keyword>